<evidence type="ECO:0000259" key="2">
    <source>
        <dbReference type="Pfam" id="PF00589"/>
    </source>
</evidence>
<dbReference type="Proteomes" id="UP001152320">
    <property type="component" value="Chromosome 6"/>
</dbReference>
<dbReference type="InterPro" id="IPR002104">
    <property type="entry name" value="Integrase_catalytic"/>
</dbReference>
<dbReference type="InterPro" id="IPR052787">
    <property type="entry name" value="MAVS"/>
</dbReference>
<sequence>MSGTCINFDLNFKLESLDDAEPADRFQTLSTQEIEQIARERNEKATTYNTSWGVRTFKAWCKSKGKNPDFEKLSADDLNALLRVFYASEVRNKQGERYAKQSFVGLRAAIHRHLTGEPFCRQMNILQDREFQAANNVFRGVLKQLKREGHDKSQHKVPISPGDLEKLKTINVSSPRGLQQLVWFYIEYYFCRRGREGLRALPKNCFVFCTDSDGNEYCKMAFNEATKNHPGDLRNDNESEKRMYATGSDLCPVRTLKEYIAKLNPTCSHLFQRPNACFHSGKAQWYDNVPLGKNTLGNMMKSISKDLQMSQVYTNHCIRATVITELCRKGFDTRTIATLSGHRCEASIKSYCNDATSEQKRLMAKTLSECLNNDVPSSSGSSPGPFLTYILGGPWPTQSPTQPTHSVHLAPPPPVGPFLSYI</sequence>
<dbReference type="GO" id="GO:0015074">
    <property type="term" value="P:DNA integration"/>
    <property type="evidence" value="ECO:0007669"/>
    <property type="project" value="InterPro"/>
</dbReference>
<feature type="domain" description="Tyr recombinase" evidence="2">
    <location>
        <begin position="255"/>
        <end position="356"/>
    </location>
</feature>
<dbReference type="Gene3D" id="1.10.443.10">
    <property type="entry name" value="Intergrase catalytic core"/>
    <property type="match status" value="1"/>
</dbReference>
<accession>A0A9Q1C926</accession>
<dbReference type="OrthoDB" id="10067014at2759"/>
<evidence type="ECO:0000313" key="4">
    <source>
        <dbReference type="Proteomes" id="UP001152320"/>
    </source>
</evidence>
<dbReference type="PANTHER" id="PTHR21446:SF12">
    <property type="entry name" value="POTASSIUM CHANNEL TETRAMERIZATION DOMAIN CONTAINING 1"/>
    <property type="match status" value="1"/>
</dbReference>
<keyword evidence="1" id="KW-0233">DNA recombination</keyword>
<name>A0A9Q1C926_HOLLE</name>
<keyword evidence="4" id="KW-1185">Reference proteome</keyword>
<dbReference type="InterPro" id="IPR011010">
    <property type="entry name" value="DNA_brk_join_enz"/>
</dbReference>
<comment type="caution">
    <text evidence="3">The sequence shown here is derived from an EMBL/GenBank/DDBJ whole genome shotgun (WGS) entry which is preliminary data.</text>
</comment>
<dbReference type="AlphaFoldDB" id="A0A9Q1C926"/>
<dbReference type="InterPro" id="IPR013762">
    <property type="entry name" value="Integrase-like_cat_sf"/>
</dbReference>
<proteinExistence type="predicted"/>
<protein>
    <recommendedName>
        <fullName evidence="2">Tyr recombinase domain-containing protein</fullName>
    </recommendedName>
</protein>
<reference evidence="3" key="1">
    <citation type="submission" date="2021-10" db="EMBL/GenBank/DDBJ databases">
        <title>Tropical sea cucumber genome reveals ecological adaptation and Cuvierian tubules defense mechanism.</title>
        <authorList>
            <person name="Chen T."/>
        </authorList>
    </citation>
    <scope>NUCLEOTIDE SEQUENCE</scope>
    <source>
        <strain evidence="3">Nanhai2018</strain>
        <tissue evidence="3">Muscle</tissue>
    </source>
</reference>
<evidence type="ECO:0000313" key="3">
    <source>
        <dbReference type="EMBL" id="KAJ8040374.1"/>
    </source>
</evidence>
<evidence type="ECO:0000256" key="1">
    <source>
        <dbReference type="ARBA" id="ARBA00023172"/>
    </source>
</evidence>
<dbReference type="EMBL" id="JAIZAY010000006">
    <property type="protein sequence ID" value="KAJ8040374.1"/>
    <property type="molecule type" value="Genomic_DNA"/>
</dbReference>
<dbReference type="PANTHER" id="PTHR21446">
    <property type="entry name" value="DUF3504 DOMAIN-CONTAINING PROTEIN"/>
    <property type="match status" value="1"/>
</dbReference>
<dbReference type="GO" id="GO:0003677">
    <property type="term" value="F:DNA binding"/>
    <property type="evidence" value="ECO:0007669"/>
    <property type="project" value="InterPro"/>
</dbReference>
<dbReference type="GO" id="GO:0006310">
    <property type="term" value="P:DNA recombination"/>
    <property type="evidence" value="ECO:0007669"/>
    <property type="project" value="UniProtKB-KW"/>
</dbReference>
<organism evidence="3 4">
    <name type="scientific">Holothuria leucospilota</name>
    <name type="common">Black long sea cucumber</name>
    <name type="synonym">Mertensiothuria leucospilota</name>
    <dbReference type="NCBI Taxonomy" id="206669"/>
    <lineage>
        <taxon>Eukaryota</taxon>
        <taxon>Metazoa</taxon>
        <taxon>Echinodermata</taxon>
        <taxon>Eleutherozoa</taxon>
        <taxon>Echinozoa</taxon>
        <taxon>Holothuroidea</taxon>
        <taxon>Aspidochirotacea</taxon>
        <taxon>Aspidochirotida</taxon>
        <taxon>Holothuriidae</taxon>
        <taxon>Holothuria</taxon>
    </lineage>
</organism>
<dbReference type="SUPFAM" id="SSF56349">
    <property type="entry name" value="DNA breaking-rejoining enzymes"/>
    <property type="match status" value="1"/>
</dbReference>
<gene>
    <name evidence="3" type="ORF">HOLleu_14642</name>
</gene>
<dbReference type="Pfam" id="PF00589">
    <property type="entry name" value="Phage_integrase"/>
    <property type="match status" value="1"/>
</dbReference>